<gene>
    <name evidence="2" type="ORF">GQS65_18055</name>
</gene>
<feature type="compositionally biased region" description="Low complexity" evidence="1">
    <location>
        <begin position="73"/>
        <end position="90"/>
    </location>
</feature>
<comment type="caution">
    <text evidence="2">The sequence shown here is derived from an EMBL/GenBank/DDBJ whole genome shotgun (WGS) entry which is preliminary data.</text>
</comment>
<dbReference type="EMBL" id="WSZK01000034">
    <property type="protein sequence ID" value="MWG36364.1"/>
    <property type="molecule type" value="Genomic_DNA"/>
</dbReference>
<accession>A0A6B0GNJ9</accession>
<dbReference type="Pfam" id="PF25925">
    <property type="entry name" value="DUF7970"/>
    <property type="match status" value="1"/>
</dbReference>
<organism evidence="2 3">
    <name type="scientific">Halomarina oriensis</name>
    <dbReference type="NCBI Taxonomy" id="671145"/>
    <lineage>
        <taxon>Archaea</taxon>
        <taxon>Methanobacteriati</taxon>
        <taxon>Methanobacteriota</taxon>
        <taxon>Stenosarchaea group</taxon>
        <taxon>Halobacteria</taxon>
        <taxon>Halobacteriales</taxon>
        <taxon>Natronomonadaceae</taxon>
        <taxon>Halomarina</taxon>
    </lineage>
</organism>
<dbReference type="Proteomes" id="UP000451471">
    <property type="component" value="Unassembled WGS sequence"/>
</dbReference>
<evidence type="ECO:0000313" key="3">
    <source>
        <dbReference type="Proteomes" id="UP000451471"/>
    </source>
</evidence>
<dbReference type="AlphaFoldDB" id="A0A6B0GNJ9"/>
<keyword evidence="3" id="KW-1185">Reference proteome</keyword>
<dbReference type="OrthoDB" id="300423at2157"/>
<feature type="region of interest" description="Disordered" evidence="1">
    <location>
        <begin position="1"/>
        <end position="98"/>
    </location>
</feature>
<sequence length="180" mass="19337">MSDNPFADLDDEFGDTADGDGTDDVDESAESGRPATPAATPAAEEAGDDSGPTGDSTDPLPTDRSEAVDPTGPAESRPPESTASPPASESNRTVDPTTTAAFEYSPAMQQAVYPRPETWQAFEDAMELDMERVFRAHDVRNMSKREIHDALFSFVVDNADEIARRALSARGIDTDDETDH</sequence>
<reference evidence="2 3" key="1">
    <citation type="submission" date="2019-12" db="EMBL/GenBank/DDBJ databases">
        <title>Halocatena pleomorpha gen. nov. sp. nov., an extremely halophilic archaeon of family Halobacteriaceae isolated from saltpan soil.</title>
        <authorList>
            <person name="Pal Y."/>
            <person name="Verma A."/>
            <person name="Krishnamurthi S."/>
            <person name="Kumar P."/>
        </authorList>
    </citation>
    <scope>NUCLEOTIDE SEQUENCE [LARGE SCALE GENOMIC DNA]</scope>
    <source>
        <strain evidence="2 3">JCM 16495</strain>
    </source>
</reference>
<name>A0A6B0GNJ9_9EURY</name>
<feature type="compositionally biased region" description="Low complexity" evidence="1">
    <location>
        <begin position="34"/>
        <end position="59"/>
    </location>
</feature>
<feature type="compositionally biased region" description="Acidic residues" evidence="1">
    <location>
        <begin position="8"/>
        <end position="29"/>
    </location>
</feature>
<evidence type="ECO:0000256" key="1">
    <source>
        <dbReference type="SAM" id="MobiDB-lite"/>
    </source>
</evidence>
<proteinExistence type="predicted"/>
<protein>
    <submittedName>
        <fullName evidence="2">Uncharacterized protein</fullName>
    </submittedName>
</protein>
<dbReference type="RefSeq" id="WP_158206021.1">
    <property type="nucleotide sequence ID" value="NZ_WSZK01000034.1"/>
</dbReference>
<dbReference type="InterPro" id="IPR058276">
    <property type="entry name" value="DUF7970"/>
</dbReference>
<evidence type="ECO:0000313" key="2">
    <source>
        <dbReference type="EMBL" id="MWG36364.1"/>
    </source>
</evidence>